<name>A0A0A9BY83_ARUDO</name>
<proteinExistence type="predicted"/>
<reference evidence="2" key="2">
    <citation type="journal article" date="2015" name="Data Brief">
        <title>Shoot transcriptome of the giant reed, Arundo donax.</title>
        <authorList>
            <person name="Barrero R.A."/>
            <person name="Guerrero F.D."/>
            <person name="Moolhuijzen P."/>
            <person name="Goolsby J.A."/>
            <person name="Tidwell J."/>
            <person name="Bellgard S.E."/>
            <person name="Bellgard M.I."/>
        </authorList>
    </citation>
    <scope>NUCLEOTIDE SEQUENCE</scope>
    <source>
        <tissue evidence="2">Shoot tissue taken approximately 20 cm above the soil surface</tissue>
    </source>
</reference>
<sequence length="82" mass="9339">MLEREGQQKEKEKRTREANSHSTFAILRPPPCGQYQCVARVMLFRSCGLKPFLVVTRICGRHVAQSQCVLNMVWGLPCYKGA</sequence>
<reference evidence="2" key="1">
    <citation type="submission" date="2014-09" db="EMBL/GenBank/DDBJ databases">
        <authorList>
            <person name="Magalhaes I.L.F."/>
            <person name="Oliveira U."/>
            <person name="Santos F.R."/>
            <person name="Vidigal T.H.D.A."/>
            <person name="Brescovit A.D."/>
            <person name="Santos A.J."/>
        </authorList>
    </citation>
    <scope>NUCLEOTIDE SEQUENCE</scope>
    <source>
        <tissue evidence="2">Shoot tissue taken approximately 20 cm above the soil surface</tissue>
    </source>
</reference>
<protein>
    <submittedName>
        <fullName evidence="2">Uncharacterized protein</fullName>
    </submittedName>
</protein>
<evidence type="ECO:0000313" key="2">
    <source>
        <dbReference type="EMBL" id="JAD68281.1"/>
    </source>
</evidence>
<organism evidence="2">
    <name type="scientific">Arundo donax</name>
    <name type="common">Giant reed</name>
    <name type="synonym">Donax arundinaceus</name>
    <dbReference type="NCBI Taxonomy" id="35708"/>
    <lineage>
        <taxon>Eukaryota</taxon>
        <taxon>Viridiplantae</taxon>
        <taxon>Streptophyta</taxon>
        <taxon>Embryophyta</taxon>
        <taxon>Tracheophyta</taxon>
        <taxon>Spermatophyta</taxon>
        <taxon>Magnoliopsida</taxon>
        <taxon>Liliopsida</taxon>
        <taxon>Poales</taxon>
        <taxon>Poaceae</taxon>
        <taxon>PACMAD clade</taxon>
        <taxon>Arundinoideae</taxon>
        <taxon>Arundineae</taxon>
        <taxon>Arundo</taxon>
    </lineage>
</organism>
<dbReference type="AlphaFoldDB" id="A0A0A9BY83"/>
<accession>A0A0A9BY83</accession>
<feature type="region of interest" description="Disordered" evidence="1">
    <location>
        <begin position="1"/>
        <end position="21"/>
    </location>
</feature>
<evidence type="ECO:0000256" key="1">
    <source>
        <dbReference type="SAM" id="MobiDB-lite"/>
    </source>
</evidence>
<dbReference type="EMBL" id="GBRH01229614">
    <property type="protein sequence ID" value="JAD68281.1"/>
    <property type="molecule type" value="Transcribed_RNA"/>
</dbReference>
<feature type="compositionally biased region" description="Basic and acidic residues" evidence="1">
    <location>
        <begin position="1"/>
        <end position="19"/>
    </location>
</feature>